<evidence type="ECO:0000256" key="3">
    <source>
        <dbReference type="ARBA" id="ARBA00022898"/>
    </source>
</evidence>
<evidence type="ECO:0000313" key="9">
    <source>
        <dbReference type="EMBL" id="VFP80078.1"/>
    </source>
</evidence>
<feature type="active site" description="Proton acceptor; specific for L-alanine" evidence="5">
    <location>
        <position position="255"/>
    </location>
</feature>
<dbReference type="HAMAP" id="MF_01201">
    <property type="entry name" value="Ala_racemase"/>
    <property type="match status" value="1"/>
</dbReference>
<dbReference type="InterPro" id="IPR029066">
    <property type="entry name" value="PLP-binding_barrel"/>
</dbReference>
<dbReference type="PRINTS" id="PR00992">
    <property type="entry name" value="ALARACEMASE"/>
</dbReference>
<dbReference type="EC" id="5.1.1.1" evidence="5"/>
<keyword evidence="3 5" id="KW-0663">Pyridoxal phosphate</keyword>
<feature type="binding site" evidence="5 7">
    <location>
        <position position="303"/>
    </location>
    <ligand>
        <name>substrate</name>
    </ligand>
</feature>
<dbReference type="Proteomes" id="UP000294338">
    <property type="component" value="Chromosome 1"/>
</dbReference>
<feature type="modified residue" description="N6-(pyridoxal phosphate)lysine" evidence="5 6">
    <location>
        <position position="35"/>
    </location>
</feature>
<accession>A0A451D352</accession>
<evidence type="ECO:0000259" key="8">
    <source>
        <dbReference type="SMART" id="SM01005"/>
    </source>
</evidence>
<dbReference type="Pfam" id="PF00842">
    <property type="entry name" value="Ala_racemase_C"/>
    <property type="match status" value="1"/>
</dbReference>
<feature type="binding site" evidence="5 7">
    <location>
        <position position="130"/>
    </location>
    <ligand>
        <name>substrate</name>
    </ligand>
</feature>
<dbReference type="CDD" id="cd06827">
    <property type="entry name" value="PLPDE_III_AR_proteobact"/>
    <property type="match status" value="1"/>
</dbReference>
<dbReference type="NCBIfam" id="TIGR00492">
    <property type="entry name" value="alr"/>
    <property type="match status" value="1"/>
</dbReference>
<dbReference type="InterPro" id="IPR001608">
    <property type="entry name" value="Ala_racemase_N"/>
</dbReference>
<sequence>MSRPIVAIINQKALKNNLSIVRKMISTAQLWAVVKANAYGHGIKRIWKSLCQADGFALLSIHEALLLRDSGWQKPILLLEGFFHPNDIKILAQYNLTTVVHSQWQIKALAKAKLLAPLHIYLKMNCGMNRLGFQPDDIHSVWQQLKEIKSIGTLTLMAHFANAENAEGVIEPMQKIYQASKNLNCQMSLANSAAILLHPQTHLNWVRPGIILYGAFPKRDGNQSIMSNSGFEPVMTLNSKIIAIQEIASGSTVGYDNSYRANCKQRIGIVACGYADGYPRHAPSGTPVKILEHMTKTIGTVSMDMMAIDLTLCPQAYIGSKVELWGKNVKIDDVATASKTVGYELMCALSPRVPVQLE</sequence>
<evidence type="ECO:0000256" key="4">
    <source>
        <dbReference type="ARBA" id="ARBA00023235"/>
    </source>
</evidence>
<comment type="pathway">
    <text evidence="5">Amino-acid biosynthesis; D-alanine biosynthesis; D-alanine from L-alanine: step 1/1.</text>
</comment>
<dbReference type="SUPFAM" id="SSF51419">
    <property type="entry name" value="PLP-binding barrel"/>
    <property type="match status" value="1"/>
</dbReference>
<feature type="active site" description="Proton acceptor; specific for D-alanine" evidence="5">
    <location>
        <position position="35"/>
    </location>
</feature>
<dbReference type="InterPro" id="IPR011079">
    <property type="entry name" value="Ala_racemase_C"/>
</dbReference>
<dbReference type="PANTHER" id="PTHR30511">
    <property type="entry name" value="ALANINE RACEMASE"/>
    <property type="match status" value="1"/>
</dbReference>
<dbReference type="Pfam" id="PF01168">
    <property type="entry name" value="Ala_racemase_N"/>
    <property type="match status" value="1"/>
</dbReference>
<dbReference type="PANTHER" id="PTHR30511:SF0">
    <property type="entry name" value="ALANINE RACEMASE, CATABOLIC-RELATED"/>
    <property type="match status" value="1"/>
</dbReference>
<comment type="cofactor">
    <cofactor evidence="2 5 6">
        <name>pyridoxal 5'-phosphate</name>
        <dbReference type="ChEBI" id="CHEBI:597326"/>
    </cofactor>
</comment>
<evidence type="ECO:0000256" key="7">
    <source>
        <dbReference type="PIRSR" id="PIRSR600821-52"/>
    </source>
</evidence>
<dbReference type="Gene3D" id="3.20.20.10">
    <property type="entry name" value="Alanine racemase"/>
    <property type="match status" value="1"/>
</dbReference>
<dbReference type="GO" id="GO:0030632">
    <property type="term" value="P:D-alanine biosynthetic process"/>
    <property type="evidence" value="ECO:0007669"/>
    <property type="project" value="UniProtKB-UniRule"/>
</dbReference>
<organism evidence="9 10">
    <name type="scientific">Candidatus Erwinia haradaeae</name>
    <dbReference type="NCBI Taxonomy" id="1922217"/>
    <lineage>
        <taxon>Bacteria</taxon>
        <taxon>Pseudomonadati</taxon>
        <taxon>Pseudomonadota</taxon>
        <taxon>Gammaproteobacteria</taxon>
        <taxon>Enterobacterales</taxon>
        <taxon>Erwiniaceae</taxon>
        <taxon>Erwinia</taxon>
    </lineage>
</organism>
<dbReference type="PROSITE" id="PS00395">
    <property type="entry name" value="ALANINE_RACEMASE"/>
    <property type="match status" value="1"/>
</dbReference>
<dbReference type="UniPathway" id="UPA00042">
    <property type="reaction ID" value="UER00497"/>
</dbReference>
<dbReference type="AlphaFoldDB" id="A0A451D352"/>
<name>A0A451D352_9GAMM</name>
<evidence type="ECO:0000256" key="6">
    <source>
        <dbReference type="PIRSR" id="PIRSR600821-50"/>
    </source>
</evidence>
<comment type="similarity">
    <text evidence="5">Belongs to the alanine racemase family.</text>
</comment>
<dbReference type="InterPro" id="IPR020622">
    <property type="entry name" value="Ala_racemase_pyridoxalP-BS"/>
</dbReference>
<dbReference type="InterPro" id="IPR009006">
    <property type="entry name" value="Ala_racemase/Decarboxylase_C"/>
</dbReference>
<gene>
    <name evidence="9" type="primary">dadX</name>
    <name evidence="9" type="ORF">ERCISPPS3390_076</name>
</gene>
<dbReference type="GO" id="GO:0030170">
    <property type="term" value="F:pyridoxal phosphate binding"/>
    <property type="evidence" value="ECO:0007669"/>
    <property type="project" value="UniProtKB-UniRule"/>
</dbReference>
<comment type="catalytic activity">
    <reaction evidence="1 5">
        <text>L-alanine = D-alanine</text>
        <dbReference type="Rhea" id="RHEA:20249"/>
        <dbReference type="ChEBI" id="CHEBI:57416"/>
        <dbReference type="ChEBI" id="CHEBI:57972"/>
        <dbReference type="EC" id="5.1.1.1"/>
    </reaction>
</comment>
<dbReference type="RefSeq" id="WP_197094893.1">
    <property type="nucleotide sequence ID" value="NZ_LR217705.1"/>
</dbReference>
<keyword evidence="4 5" id="KW-0413">Isomerase</keyword>
<evidence type="ECO:0000256" key="2">
    <source>
        <dbReference type="ARBA" id="ARBA00001933"/>
    </source>
</evidence>
<dbReference type="SMART" id="SM01005">
    <property type="entry name" value="Ala_racemase_C"/>
    <property type="match status" value="1"/>
</dbReference>
<dbReference type="FunFam" id="3.20.20.10:FF:000002">
    <property type="entry name" value="Alanine racemase"/>
    <property type="match status" value="1"/>
</dbReference>
<dbReference type="InterPro" id="IPR000821">
    <property type="entry name" value="Ala_racemase"/>
</dbReference>
<protein>
    <recommendedName>
        <fullName evidence="5">Alanine racemase</fullName>
        <ecNumber evidence="5">5.1.1.1</ecNumber>
    </recommendedName>
</protein>
<proteinExistence type="inferred from homology"/>
<evidence type="ECO:0000256" key="1">
    <source>
        <dbReference type="ARBA" id="ARBA00000316"/>
    </source>
</evidence>
<dbReference type="GO" id="GO:0005829">
    <property type="term" value="C:cytosol"/>
    <property type="evidence" value="ECO:0007669"/>
    <property type="project" value="TreeGrafter"/>
</dbReference>
<reference evidence="9 10" key="1">
    <citation type="submission" date="2019-02" db="EMBL/GenBank/DDBJ databases">
        <authorList>
            <person name="Manzano-Marin A."/>
            <person name="Manzano-Marin A."/>
        </authorList>
    </citation>
    <scope>NUCLEOTIDE SEQUENCE [LARGE SCALE GENOMIC DNA]</scope>
    <source>
        <strain evidence="9 10">ErCisplendens/pseudotsugae</strain>
    </source>
</reference>
<evidence type="ECO:0000313" key="10">
    <source>
        <dbReference type="Proteomes" id="UP000294338"/>
    </source>
</evidence>
<feature type="domain" description="Alanine racemase C-terminal" evidence="8">
    <location>
        <begin position="234"/>
        <end position="358"/>
    </location>
</feature>
<dbReference type="SUPFAM" id="SSF50621">
    <property type="entry name" value="Alanine racemase C-terminal domain-like"/>
    <property type="match status" value="1"/>
</dbReference>
<dbReference type="Gene3D" id="2.40.37.10">
    <property type="entry name" value="Lyase, Ornithine Decarboxylase, Chain A, domain 1"/>
    <property type="match status" value="1"/>
</dbReference>
<dbReference type="EMBL" id="LR217705">
    <property type="protein sequence ID" value="VFP80078.1"/>
    <property type="molecule type" value="Genomic_DNA"/>
</dbReference>
<evidence type="ECO:0000256" key="5">
    <source>
        <dbReference type="HAMAP-Rule" id="MF_01201"/>
    </source>
</evidence>
<comment type="function">
    <text evidence="5">Catalyzes the interconversion of L-alanine and D-alanine. May also act on other amino acids.</text>
</comment>
<dbReference type="GO" id="GO:0008784">
    <property type="term" value="F:alanine racemase activity"/>
    <property type="evidence" value="ECO:0007669"/>
    <property type="project" value="UniProtKB-UniRule"/>
</dbReference>